<name>A0A4U8WA20_9FLAO</name>
<evidence type="ECO:0000313" key="1">
    <source>
        <dbReference type="EMBL" id="VFB02903.1"/>
    </source>
</evidence>
<dbReference type="KEGG" id="ctai:NCTC12078_00885"/>
<evidence type="ECO:0000313" key="2">
    <source>
        <dbReference type="Proteomes" id="UP000290013"/>
    </source>
</evidence>
<sequence length="82" mass="9752">MLIPTKHQDLSTNLLVIGADILFHLKNDDLDIEKLYKKMQTEKNIRIEQYLDAITFLWLIDSIEYTDNLLKKKKNDITENLF</sequence>
<dbReference type="Proteomes" id="UP000290013">
    <property type="component" value="Chromosome"/>
</dbReference>
<protein>
    <submittedName>
        <fullName evidence="1">Uncharacterized protein</fullName>
    </submittedName>
</protein>
<gene>
    <name evidence="1" type="ORF">NCTC12078_00885</name>
</gene>
<dbReference type="RefSeq" id="WP_130913637.1">
    <property type="nucleotide sequence ID" value="NZ_LR215974.1"/>
</dbReference>
<organism evidence="1 2">
    <name type="scientific">Chryseobacterium taihuense</name>
    <dbReference type="NCBI Taxonomy" id="1141221"/>
    <lineage>
        <taxon>Bacteria</taxon>
        <taxon>Pseudomonadati</taxon>
        <taxon>Bacteroidota</taxon>
        <taxon>Flavobacteriia</taxon>
        <taxon>Flavobacteriales</taxon>
        <taxon>Weeksellaceae</taxon>
        <taxon>Chryseobacterium group</taxon>
        <taxon>Chryseobacterium</taxon>
    </lineage>
</organism>
<dbReference type="AlphaFoldDB" id="A0A4U8WA20"/>
<dbReference type="InterPro" id="IPR046897">
    <property type="entry name" value="ABC-3C_MC6"/>
</dbReference>
<dbReference type="EMBL" id="LR215974">
    <property type="protein sequence ID" value="VFB02903.1"/>
    <property type="molecule type" value="Genomic_DNA"/>
</dbReference>
<reference evidence="1 2" key="1">
    <citation type="submission" date="2019-02" db="EMBL/GenBank/DDBJ databases">
        <authorList>
            <consortium name="Pathogen Informatics"/>
        </authorList>
    </citation>
    <scope>NUCLEOTIDE SEQUENCE [LARGE SCALE GENOMIC DNA]</scope>
    <source>
        <strain evidence="1 2">3012STDY6944375</strain>
    </source>
</reference>
<accession>A0A4U8WA20</accession>
<proteinExistence type="predicted"/>
<dbReference type="Pfam" id="PF20293">
    <property type="entry name" value="MC6"/>
    <property type="match status" value="1"/>
</dbReference>